<dbReference type="InterPro" id="IPR036291">
    <property type="entry name" value="NAD(P)-bd_dom_sf"/>
</dbReference>
<dbReference type="Proteomes" id="UP000190367">
    <property type="component" value="Unassembled WGS sequence"/>
</dbReference>
<dbReference type="EMBL" id="FUWZ01000002">
    <property type="protein sequence ID" value="SKA06116.1"/>
    <property type="molecule type" value="Genomic_DNA"/>
</dbReference>
<sequence length="51" mass="5138">MLLRNKNAVIYGAGGSLGGAVAAAQADARVFLTGHRLASVQQTADRIKAAG</sequence>
<keyword evidence="2" id="KW-1185">Reference proteome</keyword>
<evidence type="ECO:0000313" key="2">
    <source>
        <dbReference type="Proteomes" id="UP000190367"/>
    </source>
</evidence>
<evidence type="ECO:0008006" key="3">
    <source>
        <dbReference type="Google" id="ProtNLM"/>
    </source>
</evidence>
<gene>
    <name evidence="1" type="ORF">SAMN04488128_102535</name>
</gene>
<protein>
    <recommendedName>
        <fullName evidence="3">Short chain dehydrogenase</fullName>
    </recommendedName>
</protein>
<evidence type="ECO:0000313" key="1">
    <source>
        <dbReference type="EMBL" id="SKA06116.1"/>
    </source>
</evidence>
<dbReference type="STRING" id="634771.SAMN04488128_102535"/>
<reference evidence="2" key="1">
    <citation type="submission" date="2017-02" db="EMBL/GenBank/DDBJ databases">
        <authorList>
            <person name="Varghese N."/>
            <person name="Submissions S."/>
        </authorList>
    </citation>
    <scope>NUCLEOTIDE SEQUENCE [LARGE SCALE GENOMIC DNA]</scope>
    <source>
        <strain evidence="2">DSM 22224</strain>
    </source>
</reference>
<proteinExistence type="predicted"/>
<dbReference type="Gene3D" id="3.40.50.720">
    <property type="entry name" value="NAD(P)-binding Rossmann-like Domain"/>
    <property type="match status" value="1"/>
</dbReference>
<accession>A0A1T4QR19</accession>
<dbReference type="SUPFAM" id="SSF51735">
    <property type="entry name" value="NAD(P)-binding Rossmann-fold domains"/>
    <property type="match status" value="1"/>
</dbReference>
<dbReference type="AlphaFoldDB" id="A0A1T4QR19"/>
<name>A0A1T4QR19_9BACT</name>
<organism evidence="1 2">
    <name type="scientific">Chitinophaga eiseniae</name>
    <dbReference type="NCBI Taxonomy" id="634771"/>
    <lineage>
        <taxon>Bacteria</taxon>
        <taxon>Pseudomonadati</taxon>
        <taxon>Bacteroidota</taxon>
        <taxon>Chitinophagia</taxon>
        <taxon>Chitinophagales</taxon>
        <taxon>Chitinophagaceae</taxon>
        <taxon>Chitinophaga</taxon>
    </lineage>
</organism>
<dbReference type="RefSeq" id="WP_200816993.1">
    <property type="nucleotide sequence ID" value="NZ_FUWZ01000002.1"/>
</dbReference>